<dbReference type="AlphaFoldDB" id="A0A9P6B612"/>
<protein>
    <submittedName>
        <fullName evidence="2">Uncharacterized protein</fullName>
    </submittedName>
</protein>
<name>A0A9P6B612_9AGAM</name>
<dbReference type="PANTHER" id="PTHR33096">
    <property type="entry name" value="CXC2 DOMAIN-CONTAINING PROTEIN"/>
    <property type="match status" value="1"/>
</dbReference>
<dbReference type="PANTHER" id="PTHR33096:SF1">
    <property type="entry name" value="CXC1-LIKE CYSTEINE CLUSTER ASSOCIATED WITH KDZ TRANSPOSASES DOMAIN-CONTAINING PROTEIN"/>
    <property type="match status" value="1"/>
</dbReference>
<gene>
    <name evidence="2" type="ORF">BS47DRAFT_1359105</name>
</gene>
<proteinExistence type="predicted"/>
<keyword evidence="3" id="KW-1185">Reference proteome</keyword>
<evidence type="ECO:0000313" key="3">
    <source>
        <dbReference type="Proteomes" id="UP000886523"/>
    </source>
</evidence>
<comment type="caution">
    <text evidence="2">The sequence shown here is derived from an EMBL/GenBank/DDBJ whole genome shotgun (WGS) entry which is preliminary data.</text>
</comment>
<reference evidence="2" key="1">
    <citation type="journal article" date="2020" name="Nat. Commun.">
        <title>Large-scale genome sequencing of mycorrhizal fungi provides insights into the early evolution of symbiotic traits.</title>
        <authorList>
            <person name="Miyauchi S."/>
            <person name="Kiss E."/>
            <person name="Kuo A."/>
            <person name="Drula E."/>
            <person name="Kohler A."/>
            <person name="Sanchez-Garcia M."/>
            <person name="Morin E."/>
            <person name="Andreopoulos B."/>
            <person name="Barry K.W."/>
            <person name="Bonito G."/>
            <person name="Buee M."/>
            <person name="Carver A."/>
            <person name="Chen C."/>
            <person name="Cichocki N."/>
            <person name="Clum A."/>
            <person name="Culley D."/>
            <person name="Crous P.W."/>
            <person name="Fauchery L."/>
            <person name="Girlanda M."/>
            <person name="Hayes R.D."/>
            <person name="Keri Z."/>
            <person name="LaButti K."/>
            <person name="Lipzen A."/>
            <person name="Lombard V."/>
            <person name="Magnuson J."/>
            <person name="Maillard F."/>
            <person name="Murat C."/>
            <person name="Nolan M."/>
            <person name="Ohm R.A."/>
            <person name="Pangilinan J."/>
            <person name="Pereira M.F."/>
            <person name="Perotto S."/>
            <person name="Peter M."/>
            <person name="Pfister S."/>
            <person name="Riley R."/>
            <person name="Sitrit Y."/>
            <person name="Stielow J.B."/>
            <person name="Szollosi G."/>
            <person name="Zifcakova L."/>
            <person name="Stursova M."/>
            <person name="Spatafora J.W."/>
            <person name="Tedersoo L."/>
            <person name="Vaario L.M."/>
            <person name="Yamada A."/>
            <person name="Yan M."/>
            <person name="Wang P."/>
            <person name="Xu J."/>
            <person name="Bruns T."/>
            <person name="Baldrian P."/>
            <person name="Vilgalys R."/>
            <person name="Dunand C."/>
            <person name="Henrissat B."/>
            <person name="Grigoriev I.V."/>
            <person name="Hibbett D."/>
            <person name="Nagy L.G."/>
            <person name="Martin F.M."/>
        </authorList>
    </citation>
    <scope>NUCLEOTIDE SEQUENCE</scope>
    <source>
        <strain evidence="2">UP504</strain>
    </source>
</reference>
<feature type="coiled-coil region" evidence="1">
    <location>
        <begin position="343"/>
        <end position="413"/>
    </location>
</feature>
<evidence type="ECO:0000313" key="2">
    <source>
        <dbReference type="EMBL" id="KAF9518057.1"/>
    </source>
</evidence>
<dbReference type="Proteomes" id="UP000886523">
    <property type="component" value="Unassembled WGS sequence"/>
</dbReference>
<sequence>MEWLEDNVLELIEHGYSPCTPLHPTLAVSLDMLEFAATLLLHIAPNERAWAETIVVWLFTWLMGEMPTVLDEAMPVNECPLCFGGNHTDSSNRIVQLIVCIDGNFQLKQMHDEDWRCGHEGETGTCNPAVMSPTSIILLREYLKEWEKRILHVQELKSLHSGQKCRAKESVEDDTGDPQEADEVEQGLYGPNLTYDACQESFIAADEDHIKASMQYFEDTGMMALLKHVDCRRKQFYVFALMQRLLDYLPSHWRVGTLYDISCQMDQSLKKWNFMPEWQPCLEWGVSIFHAYGHQWGCQLWYHPQKSELWGLSDGEGCERFWSKLWKLIPGLQTKGAHAIDQIMSLNATLDAQRENLKDVIAEGNGLVQDDSSVSILVQVEWQEKVRALKGTIQCLENVITKKTEELRRILDQKTKAHVEKAVKGQSGGIEATVKKYNRWLKELAGLRGKGGICKDAYIPPLLSMEGLYKLDVDQDIWEDSRGDMADFPDGVVPPWLANPSVKEEEYSAANNVFMGSEDEEVSYFALIRVHQLYDWMMAWKKYMVHVPTVSGMSVPNMCAPLPLQQHCQICDCVLALEFQDVLQLCSCQSRGSDDPNASSDDSETGELEEFFEVEEVGFIAAIDQAILEDEE</sequence>
<dbReference type="InterPro" id="IPR040521">
    <property type="entry name" value="KDZ"/>
</dbReference>
<organism evidence="2 3">
    <name type="scientific">Hydnum rufescens UP504</name>
    <dbReference type="NCBI Taxonomy" id="1448309"/>
    <lineage>
        <taxon>Eukaryota</taxon>
        <taxon>Fungi</taxon>
        <taxon>Dikarya</taxon>
        <taxon>Basidiomycota</taxon>
        <taxon>Agaricomycotina</taxon>
        <taxon>Agaricomycetes</taxon>
        <taxon>Cantharellales</taxon>
        <taxon>Hydnaceae</taxon>
        <taxon>Hydnum</taxon>
    </lineage>
</organism>
<dbReference type="EMBL" id="MU128927">
    <property type="protein sequence ID" value="KAF9518057.1"/>
    <property type="molecule type" value="Genomic_DNA"/>
</dbReference>
<keyword evidence="1" id="KW-0175">Coiled coil</keyword>
<accession>A0A9P6B612</accession>
<dbReference type="Pfam" id="PF18758">
    <property type="entry name" value="KDZ"/>
    <property type="match status" value="1"/>
</dbReference>
<evidence type="ECO:0000256" key="1">
    <source>
        <dbReference type="SAM" id="Coils"/>
    </source>
</evidence>
<dbReference type="OrthoDB" id="3364670at2759"/>